<dbReference type="Pfam" id="PF00486">
    <property type="entry name" value="Trans_reg_C"/>
    <property type="match status" value="1"/>
</dbReference>
<dbReference type="GO" id="GO:0003677">
    <property type="term" value="F:DNA binding"/>
    <property type="evidence" value="ECO:0007669"/>
    <property type="project" value="UniProtKB-UniRule"/>
</dbReference>
<evidence type="ECO:0000256" key="5">
    <source>
        <dbReference type="SAM" id="Phobius"/>
    </source>
</evidence>
<dbReference type="InterPro" id="IPR001867">
    <property type="entry name" value="OmpR/PhoB-type_DNA-bd"/>
</dbReference>
<dbReference type="InterPro" id="IPR011990">
    <property type="entry name" value="TPR-like_helical_dom_sf"/>
</dbReference>
<accession>A0A160DUB3</accession>
<dbReference type="Gene3D" id="1.25.40.10">
    <property type="entry name" value="Tetratricopeptide repeat domain"/>
    <property type="match status" value="1"/>
</dbReference>
<dbReference type="SUPFAM" id="SSF46894">
    <property type="entry name" value="C-terminal effector domain of the bipartite response regulators"/>
    <property type="match status" value="1"/>
</dbReference>
<protein>
    <submittedName>
        <fullName evidence="7">Transcriptional regulator, CadC</fullName>
    </submittedName>
</protein>
<evidence type="ECO:0000256" key="1">
    <source>
        <dbReference type="ARBA" id="ARBA00023125"/>
    </source>
</evidence>
<feature type="region of interest" description="Disordered" evidence="4">
    <location>
        <begin position="1"/>
        <end position="20"/>
    </location>
</feature>
<keyword evidence="8" id="KW-1185">Reference proteome</keyword>
<dbReference type="InterPro" id="IPR016032">
    <property type="entry name" value="Sig_transdc_resp-reg_C-effctor"/>
</dbReference>
<feature type="coiled-coil region" evidence="3">
    <location>
        <begin position="454"/>
        <end position="514"/>
    </location>
</feature>
<evidence type="ECO:0000256" key="3">
    <source>
        <dbReference type="SAM" id="Coils"/>
    </source>
</evidence>
<feature type="DNA-binding region" description="OmpR/PhoB-type" evidence="2">
    <location>
        <begin position="19"/>
        <end position="117"/>
    </location>
</feature>
<feature type="region of interest" description="Disordered" evidence="4">
    <location>
        <begin position="120"/>
        <end position="140"/>
    </location>
</feature>
<organism evidence="7 8">
    <name type="scientific">Dokdonella koreensis DS-123</name>
    <dbReference type="NCBI Taxonomy" id="1300342"/>
    <lineage>
        <taxon>Bacteria</taxon>
        <taxon>Pseudomonadati</taxon>
        <taxon>Pseudomonadota</taxon>
        <taxon>Gammaproteobacteria</taxon>
        <taxon>Lysobacterales</taxon>
        <taxon>Rhodanobacteraceae</taxon>
        <taxon>Dokdonella</taxon>
    </lineage>
</organism>
<sequence length="803" mass="85314">MRMAEPIDGTGSPAAASDPQRLRSGEYRIDLAARGIRRNDVAVEVEAKVFDLIALLIAHPDRALSKREIGDALWPDRAVTDAALSQLLRKARRALGDDGEAQASIRTVHGRGLQWVGALEADEDPNPPQAAAAETTATMPASAAAPRRRLPYWLLGGLVVAVLIATAVLMWPASRPPAAVPTAAPVRIVLLPTVERSGSADLAWVRNGLTGLIGSLLGDRSGIEILAPPDAFGDPAVHPPEDADTRRRLREASGATHAAFTELRTLGPLVELDLRVVALDSGVEYREVLRGSTPAAIAVDAAARVRQRLQQPLPDGAVAAAATAEIQDPFVAEAYARGIDAQMRGDQTGAKKYFDICLDHDPALLWPRLHLAAAQIATDEVDSGVANAERVAETARRRGLVAPYLQATRQLASVAFRRGDIEAAATRLDAALADLHEPLPALAQIDLLVAYGSIESERGRRREARERFDEALARARALGDRRREASALFNLAVVENAEGDAEAAIARLRAALDAARAGGDGGLEAAILLNLGGAEHNAGRSLDAATLLQQGLRLARERADRQVQVFSAIGLGWVLNAFERTADAGALGEAVLRHAEHEGNAYWEAEARWLLSALAARRKDWTGALDQLERARALYAARGMQRNVGQVLAETVQTAGHAGEAARAHAAAEAYRRLADEATDARPLAERLPLIDAQLRHVDGDAAGATDALAAFVAGRGTDRGPVTQAAVFELGRWQLDLGRSEATLALPALTTWLADQPAAIALRVDALRAAGRAAEADAAQARLDALRHSPQLDLPAALRTIP</sequence>
<evidence type="ECO:0000259" key="6">
    <source>
        <dbReference type="PROSITE" id="PS51755"/>
    </source>
</evidence>
<reference evidence="7 8" key="1">
    <citation type="submission" date="2016-04" db="EMBL/GenBank/DDBJ databases">
        <title>Complete genome sequence of Dokdonella koreensis DS-123T.</title>
        <authorList>
            <person name="Kim J.F."/>
            <person name="Lee H."/>
            <person name="Kwak M.-J."/>
        </authorList>
    </citation>
    <scope>NUCLEOTIDE SEQUENCE [LARGE SCALE GENOMIC DNA]</scope>
    <source>
        <strain evidence="7 8">DS-123</strain>
    </source>
</reference>
<dbReference type="GO" id="GO:0000160">
    <property type="term" value="P:phosphorelay signal transduction system"/>
    <property type="evidence" value="ECO:0007669"/>
    <property type="project" value="InterPro"/>
</dbReference>
<dbReference type="PANTHER" id="PTHR47691">
    <property type="entry name" value="REGULATOR-RELATED"/>
    <property type="match status" value="1"/>
</dbReference>
<dbReference type="SUPFAM" id="SSF48452">
    <property type="entry name" value="TPR-like"/>
    <property type="match status" value="2"/>
</dbReference>
<evidence type="ECO:0000256" key="4">
    <source>
        <dbReference type="SAM" id="MobiDB-lite"/>
    </source>
</evidence>
<evidence type="ECO:0000313" key="8">
    <source>
        <dbReference type="Proteomes" id="UP000076830"/>
    </source>
</evidence>
<keyword evidence="1 2" id="KW-0238">DNA-binding</keyword>
<proteinExistence type="predicted"/>
<keyword evidence="5" id="KW-0812">Transmembrane</keyword>
<feature type="domain" description="OmpR/PhoB-type" evidence="6">
    <location>
        <begin position="19"/>
        <end position="117"/>
    </location>
</feature>
<keyword evidence="3" id="KW-0175">Coiled coil</keyword>
<name>A0A160DUB3_9GAMM</name>
<keyword evidence="5" id="KW-1133">Transmembrane helix</keyword>
<dbReference type="Pfam" id="PF13424">
    <property type="entry name" value="TPR_12"/>
    <property type="match status" value="1"/>
</dbReference>
<dbReference type="AlphaFoldDB" id="A0A160DUB3"/>
<dbReference type="CDD" id="cd00383">
    <property type="entry name" value="trans_reg_C"/>
    <property type="match status" value="1"/>
</dbReference>
<gene>
    <name evidence="7" type="ORF">I596_2015</name>
</gene>
<dbReference type="GO" id="GO:0006355">
    <property type="term" value="P:regulation of DNA-templated transcription"/>
    <property type="evidence" value="ECO:0007669"/>
    <property type="project" value="InterPro"/>
</dbReference>
<dbReference type="InterPro" id="IPR036388">
    <property type="entry name" value="WH-like_DNA-bd_sf"/>
</dbReference>
<dbReference type="PROSITE" id="PS51755">
    <property type="entry name" value="OMPR_PHOB"/>
    <property type="match status" value="1"/>
</dbReference>
<evidence type="ECO:0000256" key="2">
    <source>
        <dbReference type="PROSITE-ProRule" id="PRU01091"/>
    </source>
</evidence>
<feature type="compositionally biased region" description="Low complexity" evidence="4">
    <location>
        <begin position="129"/>
        <end position="140"/>
    </location>
</feature>
<dbReference type="SMART" id="SM00862">
    <property type="entry name" value="Trans_reg_C"/>
    <property type="match status" value="1"/>
</dbReference>
<evidence type="ECO:0000313" key="7">
    <source>
        <dbReference type="EMBL" id="ANB18035.1"/>
    </source>
</evidence>
<dbReference type="Proteomes" id="UP000076830">
    <property type="component" value="Chromosome"/>
</dbReference>
<dbReference type="PANTHER" id="PTHR47691:SF3">
    <property type="entry name" value="HTH-TYPE TRANSCRIPTIONAL REGULATOR RV0890C-RELATED"/>
    <property type="match status" value="1"/>
</dbReference>
<dbReference type="STRING" id="1300342.I596_2015"/>
<dbReference type="Gene3D" id="1.10.10.10">
    <property type="entry name" value="Winged helix-like DNA-binding domain superfamily/Winged helix DNA-binding domain"/>
    <property type="match status" value="1"/>
</dbReference>
<dbReference type="KEGG" id="dko:I596_2015"/>
<keyword evidence="5" id="KW-0472">Membrane</keyword>
<dbReference type="EMBL" id="CP015249">
    <property type="protein sequence ID" value="ANB18035.1"/>
    <property type="molecule type" value="Genomic_DNA"/>
</dbReference>
<feature type="transmembrane region" description="Helical" evidence="5">
    <location>
        <begin position="152"/>
        <end position="171"/>
    </location>
</feature>